<evidence type="ECO:0000313" key="12">
    <source>
        <dbReference type="Proteomes" id="UP000663856"/>
    </source>
</evidence>
<dbReference type="EMBL" id="CAJNRF010007310">
    <property type="protein sequence ID" value="CAF2090301.1"/>
    <property type="molecule type" value="Genomic_DNA"/>
</dbReference>
<evidence type="ECO:0000313" key="6">
    <source>
        <dbReference type="EMBL" id="CAF2113535.1"/>
    </source>
</evidence>
<evidence type="ECO:0000313" key="4">
    <source>
        <dbReference type="EMBL" id="CAF2069955.1"/>
    </source>
</evidence>
<evidence type="ECO:0000313" key="5">
    <source>
        <dbReference type="EMBL" id="CAF2090301.1"/>
    </source>
</evidence>
<evidence type="ECO:0000313" key="10">
    <source>
        <dbReference type="EMBL" id="CAF4149016.1"/>
    </source>
</evidence>
<dbReference type="Proteomes" id="UP000663856">
    <property type="component" value="Unassembled WGS sequence"/>
</dbReference>
<feature type="transmembrane region" description="Helical" evidence="1">
    <location>
        <begin position="117"/>
        <end position="137"/>
    </location>
</feature>
<dbReference type="EMBL" id="CAJNOV010011896">
    <property type="protein sequence ID" value="CAF1468517.1"/>
    <property type="molecule type" value="Genomic_DNA"/>
</dbReference>
<comment type="caution">
    <text evidence="5">The sequence shown here is derived from an EMBL/GenBank/DDBJ whole genome shotgun (WGS) entry which is preliminary data.</text>
</comment>
<keyword evidence="1" id="KW-0472">Membrane</keyword>
<dbReference type="EMBL" id="CAJNRG010009392">
    <property type="protein sequence ID" value="CAF2113535.1"/>
    <property type="molecule type" value="Genomic_DNA"/>
</dbReference>
<feature type="transmembrane region" description="Helical" evidence="1">
    <location>
        <begin position="152"/>
        <end position="174"/>
    </location>
</feature>
<accession>A0A816SVQ9</accession>
<dbReference type="Proteomes" id="UP000663855">
    <property type="component" value="Unassembled WGS sequence"/>
</dbReference>
<dbReference type="EMBL" id="CAJOBG010005338">
    <property type="protein sequence ID" value="CAF4149016.1"/>
    <property type="molecule type" value="Genomic_DNA"/>
</dbReference>
<dbReference type="EMBL" id="CAJOBI010007146">
    <property type="protein sequence ID" value="CAF4078495.1"/>
    <property type="molecule type" value="Genomic_DNA"/>
</dbReference>
<keyword evidence="1" id="KW-1133">Transmembrane helix</keyword>
<evidence type="ECO:0000313" key="7">
    <source>
        <dbReference type="EMBL" id="CAF3858679.1"/>
    </source>
</evidence>
<evidence type="ECO:0000313" key="11">
    <source>
        <dbReference type="EMBL" id="CAF4212469.1"/>
    </source>
</evidence>
<dbReference type="AlphaFoldDB" id="A0A816SVQ9"/>
<proteinExistence type="predicted"/>
<dbReference type="Proteomes" id="UP000663866">
    <property type="component" value="Unassembled WGS sequence"/>
</dbReference>
<keyword evidence="1" id="KW-0812">Transmembrane</keyword>
<dbReference type="EMBL" id="CAJOBJ010001221">
    <property type="protein sequence ID" value="CAF3868071.1"/>
    <property type="molecule type" value="Genomic_DNA"/>
</dbReference>
<dbReference type="Gene3D" id="1.20.1070.10">
    <property type="entry name" value="Rhodopsin 7-helix transmembrane proteins"/>
    <property type="match status" value="1"/>
</dbReference>
<dbReference type="Proteomes" id="UP000663887">
    <property type="component" value="Unassembled WGS sequence"/>
</dbReference>
<protein>
    <submittedName>
        <fullName evidence="5">Uncharacterized protein</fullName>
    </submittedName>
</protein>
<feature type="transmembrane region" description="Helical" evidence="1">
    <location>
        <begin position="20"/>
        <end position="49"/>
    </location>
</feature>
<gene>
    <name evidence="7" type="ORF">BYL167_LOCUS6261</name>
    <name evidence="3" type="ORF">CJN711_LOCUS25522</name>
    <name evidence="8" type="ORF">GIL414_LOCUS4869</name>
    <name evidence="2" type="ORF">KQP761_LOCUS6872</name>
    <name evidence="4" type="ORF">MBJ925_LOCUS16516</name>
    <name evidence="10" type="ORF">OVN521_LOCUS23490</name>
    <name evidence="9" type="ORF">SMN809_LOCUS16165</name>
    <name evidence="11" type="ORF">UXM345_LOCUS28634</name>
    <name evidence="5" type="ORF">WKI299_LOCUS18009</name>
    <name evidence="6" type="ORF">XDN619_LOCUS21264</name>
</gene>
<dbReference type="Proteomes" id="UP000676336">
    <property type="component" value="Unassembled WGS sequence"/>
</dbReference>
<dbReference type="EMBL" id="CAJNOW010002187">
    <property type="protein sequence ID" value="CAF1343682.1"/>
    <property type="molecule type" value="Genomic_DNA"/>
</dbReference>
<reference evidence="5" key="1">
    <citation type="submission" date="2021-02" db="EMBL/GenBank/DDBJ databases">
        <authorList>
            <person name="Nowell W R."/>
        </authorList>
    </citation>
    <scope>NUCLEOTIDE SEQUENCE</scope>
</reference>
<organism evidence="5 12">
    <name type="scientific">Rotaria magnacalcarata</name>
    <dbReference type="NCBI Taxonomy" id="392030"/>
    <lineage>
        <taxon>Eukaryota</taxon>
        <taxon>Metazoa</taxon>
        <taxon>Spiralia</taxon>
        <taxon>Gnathifera</taxon>
        <taxon>Rotifera</taxon>
        <taxon>Eurotatoria</taxon>
        <taxon>Bdelloidea</taxon>
        <taxon>Philodinida</taxon>
        <taxon>Philodinidae</taxon>
        <taxon>Rotaria</taxon>
    </lineage>
</organism>
<sequence>MDIDTINNSKLSKSIISPTFTWCFLMPTIHVLSLMSNILCICVFCSSIFIKKPIAIYFICLLLSDSITLLIGYIEMIDRESHMIDKSSWLCMFNEKIIHQLTSFIYTFMGRYCVEWMLYKVLWTRASTIVLAILSVQRSRTFFSLSYRETRVYAFFACVFSIIVALTITFLEWVGVEYKKVNDSSIYVEIYESIMYRNSSKEFYSINLHQNYNESLVNYPCIMKSFATTVFPTFITQVKL</sequence>
<evidence type="ECO:0000313" key="9">
    <source>
        <dbReference type="EMBL" id="CAF4078495.1"/>
    </source>
</evidence>
<evidence type="ECO:0000313" key="13">
    <source>
        <dbReference type="Proteomes" id="UP000663866"/>
    </source>
</evidence>
<dbReference type="EMBL" id="CAJOBF010006668">
    <property type="protein sequence ID" value="CAF4212469.1"/>
    <property type="molecule type" value="Genomic_DNA"/>
</dbReference>
<evidence type="ECO:0000256" key="1">
    <source>
        <dbReference type="SAM" id="Phobius"/>
    </source>
</evidence>
<dbReference type="EMBL" id="CAJNRE010008046">
    <property type="protein sequence ID" value="CAF2069955.1"/>
    <property type="molecule type" value="Genomic_DNA"/>
</dbReference>
<dbReference type="Proteomes" id="UP000663842">
    <property type="component" value="Unassembled WGS sequence"/>
</dbReference>
<evidence type="ECO:0000313" key="2">
    <source>
        <dbReference type="EMBL" id="CAF1343682.1"/>
    </source>
</evidence>
<dbReference type="Proteomes" id="UP000681720">
    <property type="component" value="Unassembled WGS sequence"/>
</dbReference>
<feature type="transmembrane region" description="Helical" evidence="1">
    <location>
        <begin position="55"/>
        <end position="74"/>
    </location>
</feature>
<dbReference type="Proteomes" id="UP000663834">
    <property type="component" value="Unassembled WGS sequence"/>
</dbReference>
<name>A0A816SVQ9_9BILA</name>
<dbReference type="OrthoDB" id="10037880at2759"/>
<evidence type="ECO:0000313" key="8">
    <source>
        <dbReference type="EMBL" id="CAF3868071.1"/>
    </source>
</evidence>
<dbReference type="Proteomes" id="UP000681967">
    <property type="component" value="Unassembled WGS sequence"/>
</dbReference>
<dbReference type="Proteomes" id="UP000663824">
    <property type="component" value="Unassembled WGS sequence"/>
</dbReference>
<dbReference type="EMBL" id="CAJOBH010001509">
    <property type="protein sequence ID" value="CAF3858679.1"/>
    <property type="molecule type" value="Genomic_DNA"/>
</dbReference>
<evidence type="ECO:0000313" key="3">
    <source>
        <dbReference type="EMBL" id="CAF1468517.1"/>
    </source>
</evidence>
<keyword evidence="13" id="KW-1185">Reference proteome</keyword>